<dbReference type="AlphaFoldDB" id="A0AAX4KH08"/>
<evidence type="ECO:0000313" key="3">
    <source>
        <dbReference type="Proteomes" id="UP001358614"/>
    </source>
</evidence>
<evidence type="ECO:0000256" key="1">
    <source>
        <dbReference type="SAM" id="MobiDB-lite"/>
    </source>
</evidence>
<feature type="compositionally biased region" description="Low complexity" evidence="1">
    <location>
        <begin position="11"/>
        <end position="22"/>
    </location>
</feature>
<gene>
    <name evidence="2" type="ORF">V865_002866</name>
</gene>
<reference evidence="2 3" key="1">
    <citation type="submission" date="2024-01" db="EMBL/GenBank/DDBJ databases">
        <title>Comparative genomics of Cryptococcus and Kwoniella reveals pathogenesis evolution and contrasting modes of karyotype evolution via chromosome fusion or intercentromeric recombination.</title>
        <authorList>
            <person name="Coelho M.A."/>
            <person name="David-Palma M."/>
            <person name="Shea T."/>
            <person name="Bowers K."/>
            <person name="McGinley-Smith S."/>
            <person name="Mohammad A.W."/>
            <person name="Gnirke A."/>
            <person name="Yurkov A.M."/>
            <person name="Nowrousian M."/>
            <person name="Sun S."/>
            <person name="Cuomo C.A."/>
            <person name="Heitman J."/>
        </authorList>
    </citation>
    <scope>NUCLEOTIDE SEQUENCE [LARGE SCALE GENOMIC DNA]</scope>
    <source>
        <strain evidence="2 3">PYCC6329</strain>
    </source>
</reference>
<accession>A0AAX4KH08</accession>
<dbReference type="RefSeq" id="XP_066082762.1">
    <property type="nucleotide sequence ID" value="XM_066226665.1"/>
</dbReference>
<organism evidence="2 3">
    <name type="scientific">Kwoniella europaea PYCC6329</name>
    <dbReference type="NCBI Taxonomy" id="1423913"/>
    <lineage>
        <taxon>Eukaryota</taxon>
        <taxon>Fungi</taxon>
        <taxon>Dikarya</taxon>
        <taxon>Basidiomycota</taxon>
        <taxon>Agaricomycotina</taxon>
        <taxon>Tremellomycetes</taxon>
        <taxon>Tremellales</taxon>
        <taxon>Cryptococcaceae</taxon>
        <taxon>Kwoniella</taxon>
    </lineage>
</organism>
<sequence>MSNESERLMTAAQSGSSASGESWPIELTGSSRPRRSDGRDPHSFPSFESAMSATAELELSKAIDHVRGLIRKRKHSGLLHGKILDAIEDELEQWTQAGDKFRETLNSAQARTPQQQALITEWNSLSPESTAAEEYPIDDYDFSEQYRQLQQFDAERTKRLASAANKDDGDKGV</sequence>
<evidence type="ECO:0000313" key="2">
    <source>
        <dbReference type="EMBL" id="WWD04795.1"/>
    </source>
</evidence>
<dbReference type="EMBL" id="CP144089">
    <property type="protein sequence ID" value="WWD04795.1"/>
    <property type="molecule type" value="Genomic_DNA"/>
</dbReference>
<proteinExistence type="predicted"/>
<keyword evidence="3" id="KW-1185">Reference proteome</keyword>
<dbReference type="KEGG" id="ker:91101670"/>
<dbReference type="GeneID" id="91101670"/>
<dbReference type="Proteomes" id="UP001358614">
    <property type="component" value="Chromosome 1"/>
</dbReference>
<name>A0AAX4KH08_9TREE</name>
<protein>
    <submittedName>
        <fullName evidence="2">Uncharacterized protein</fullName>
    </submittedName>
</protein>
<feature type="region of interest" description="Disordered" evidence="1">
    <location>
        <begin position="1"/>
        <end position="49"/>
    </location>
</feature>